<evidence type="ECO:0000313" key="2">
    <source>
        <dbReference type="EMBL" id="UQS86286.1"/>
    </source>
</evidence>
<dbReference type="PANTHER" id="PTHR40254:SF1">
    <property type="entry name" value="BLR0577 PROTEIN"/>
    <property type="match status" value="1"/>
</dbReference>
<reference evidence="2" key="1">
    <citation type="journal article" date="2022" name="Int. J. Syst. Evol. Microbiol.">
        <title>Apilactobacillus apisilvae sp. nov., Nicolia spurrieriana gen. nov. sp. nov., Bombilactobacillus folatiphilus sp. nov. and Bombilactobacillus thymidiniphilus sp. nov., four new lactic acid bacterial isolates from stingless bees Tetragonula carbonaria and Austroplebeia australis.</title>
        <authorList>
            <person name="Oliphant S.A."/>
            <person name="Watson-Haigh N.S."/>
            <person name="Sumby K.M."/>
            <person name="Gardner J."/>
            <person name="Groom S."/>
            <person name="Jiranek V."/>
        </authorList>
    </citation>
    <scope>NUCLEOTIDE SEQUENCE</scope>
    <source>
        <strain evidence="2">SGEP1_A5</strain>
    </source>
</reference>
<dbReference type="RefSeq" id="WP_260116095.1">
    <property type="nucleotide sequence ID" value="NZ_CP093361.1"/>
</dbReference>
<dbReference type="InterPro" id="IPR038732">
    <property type="entry name" value="HpyO/CreE_NAD-binding"/>
</dbReference>
<accession>A0A976RRH8</accession>
<dbReference type="Pfam" id="PF13454">
    <property type="entry name" value="NAD_binding_9"/>
    <property type="match status" value="1"/>
</dbReference>
<feature type="domain" description="FAD-dependent urate hydroxylase HpyO/Asp monooxygenase CreE-like FAD/NAD(P)-binding" evidence="1">
    <location>
        <begin position="5"/>
        <end position="170"/>
    </location>
</feature>
<dbReference type="Proteomes" id="UP000831181">
    <property type="component" value="Chromosome"/>
</dbReference>
<protein>
    <submittedName>
        <fullName evidence="2">FAD/NAD(P)-binding protein</fullName>
    </submittedName>
</protein>
<keyword evidence="3" id="KW-1185">Reference proteome</keyword>
<dbReference type="InterPro" id="IPR036188">
    <property type="entry name" value="FAD/NAD-bd_sf"/>
</dbReference>
<proteinExistence type="predicted"/>
<evidence type="ECO:0000313" key="3">
    <source>
        <dbReference type="Proteomes" id="UP000831181"/>
    </source>
</evidence>
<dbReference type="KEGG" id="lbe:MOO44_05015"/>
<dbReference type="EMBL" id="CP093361">
    <property type="protein sequence ID" value="UQS86286.1"/>
    <property type="molecule type" value="Genomic_DNA"/>
</dbReference>
<evidence type="ECO:0000259" key="1">
    <source>
        <dbReference type="Pfam" id="PF13454"/>
    </source>
</evidence>
<gene>
    <name evidence="2" type="ORF">MOO44_05015</name>
</gene>
<name>A0A976RRH8_9LACO</name>
<organism evidence="2 3">
    <name type="scientific">Nicoliella spurrieriana</name>
    <dbReference type="NCBI Taxonomy" id="2925830"/>
    <lineage>
        <taxon>Bacteria</taxon>
        <taxon>Bacillati</taxon>
        <taxon>Bacillota</taxon>
        <taxon>Bacilli</taxon>
        <taxon>Lactobacillales</taxon>
        <taxon>Lactobacillaceae</taxon>
        <taxon>Nicoliella</taxon>
    </lineage>
</organism>
<dbReference type="SUPFAM" id="SSF51905">
    <property type="entry name" value="FAD/NAD(P)-binding domain"/>
    <property type="match status" value="1"/>
</dbReference>
<dbReference type="AlphaFoldDB" id="A0A976RRH8"/>
<dbReference type="InterPro" id="IPR052189">
    <property type="entry name" value="L-asp_N-monooxygenase_NS-form"/>
</dbReference>
<sequence length="611" mass="67580">MKVGIIGAGPRGLITLSHLIRNFKQTDLKTLSIDLFDPFLPGGQVWRVDQSNHLIMNTIATDLSLSAANDSNGLNLYQWAQVAAIPFIKTHHYPAALIPLVERLAPNSYTPRVLLGVYAQWFYQQLIDHLPNGVTVNYHQTSVTNVIQTGHQWQLSTHCTTITVDNVVLSINANVNQLTTTEQSLADYAAQNNLSYQAPAYPGDVDESHIQPHQRVIIRGLGLSFFDEVIKMTEDRGGKFIPDANGKLTYQASGNEPQIFAGSRRGVPYYPKAIELDNGYQFTPHFLTPERIASNRQNGKLAVAKFQQLFRHEIELVYYQLVLKQRYPQTSIDQFTAQFVNDPDGAVQAGPFQPNDLLRWELLLNPVAGTPITTTADYQHTILNWMYAVAVDADAGIGNGPLGSALSIYKDVRTTIRDLIANADFTDSDYLTQFLTSFKPNSQFLSNGAPVLRFHQLIALMDAGIVTILGPQMNVIGANHKFIAMSKYYPKEPVSADALIEARIPRLNFATTQSEIIRGLIDNHIVQPATFSDANGNPIPLNAIKIDPDTDQVITDDGSVGSGLYVFSTLTEGVHWLTTVFPMVGSDDNHQSAEQISRRILAIAPDANNLM</sequence>
<dbReference type="PANTHER" id="PTHR40254">
    <property type="entry name" value="BLR0577 PROTEIN"/>
    <property type="match status" value="1"/>
</dbReference>